<evidence type="ECO:0000313" key="2">
    <source>
        <dbReference type="Proteomes" id="UP001280121"/>
    </source>
</evidence>
<dbReference type="PANTHER" id="PTHR47926">
    <property type="entry name" value="PENTATRICOPEPTIDE REPEAT-CONTAINING PROTEIN"/>
    <property type="match status" value="1"/>
</dbReference>
<keyword evidence="2" id="KW-1185">Reference proteome</keyword>
<dbReference type="EMBL" id="JANJYI010000003">
    <property type="protein sequence ID" value="KAK2655465.1"/>
    <property type="molecule type" value="Genomic_DNA"/>
</dbReference>
<protein>
    <submittedName>
        <fullName evidence="1">Uncharacterized protein</fullName>
    </submittedName>
</protein>
<dbReference type="Gene3D" id="1.25.40.10">
    <property type="entry name" value="Tetratricopeptide repeat domain"/>
    <property type="match status" value="1"/>
</dbReference>
<reference evidence="1" key="1">
    <citation type="journal article" date="2023" name="Plant J.">
        <title>Genome sequences and population genomics provide insights into the demographic history, inbreeding, and mutation load of two 'living fossil' tree species of Dipteronia.</title>
        <authorList>
            <person name="Feng Y."/>
            <person name="Comes H.P."/>
            <person name="Chen J."/>
            <person name="Zhu S."/>
            <person name="Lu R."/>
            <person name="Zhang X."/>
            <person name="Li P."/>
            <person name="Qiu J."/>
            <person name="Olsen K.M."/>
            <person name="Qiu Y."/>
        </authorList>
    </citation>
    <scope>NUCLEOTIDE SEQUENCE</scope>
    <source>
        <strain evidence="1">KIB01</strain>
    </source>
</reference>
<comment type="caution">
    <text evidence="1">The sequence shown here is derived from an EMBL/GenBank/DDBJ whole genome shotgun (WGS) entry which is preliminary data.</text>
</comment>
<proteinExistence type="predicted"/>
<dbReference type="GO" id="GO:0009451">
    <property type="term" value="P:RNA modification"/>
    <property type="evidence" value="ECO:0007669"/>
    <property type="project" value="InterPro"/>
</dbReference>
<name>A0AAE0CLD9_9ROSI</name>
<accession>A0AAE0CLD9</accession>
<dbReference type="InterPro" id="IPR046960">
    <property type="entry name" value="PPR_At4g14850-like_plant"/>
</dbReference>
<organism evidence="1 2">
    <name type="scientific">Dipteronia dyeriana</name>
    <dbReference type="NCBI Taxonomy" id="168575"/>
    <lineage>
        <taxon>Eukaryota</taxon>
        <taxon>Viridiplantae</taxon>
        <taxon>Streptophyta</taxon>
        <taxon>Embryophyta</taxon>
        <taxon>Tracheophyta</taxon>
        <taxon>Spermatophyta</taxon>
        <taxon>Magnoliopsida</taxon>
        <taxon>eudicotyledons</taxon>
        <taxon>Gunneridae</taxon>
        <taxon>Pentapetalae</taxon>
        <taxon>rosids</taxon>
        <taxon>malvids</taxon>
        <taxon>Sapindales</taxon>
        <taxon>Sapindaceae</taxon>
        <taxon>Hippocastanoideae</taxon>
        <taxon>Acereae</taxon>
        <taxon>Dipteronia</taxon>
    </lineage>
</organism>
<dbReference type="AlphaFoldDB" id="A0AAE0CLD9"/>
<dbReference type="InterPro" id="IPR011990">
    <property type="entry name" value="TPR-like_helical_dom_sf"/>
</dbReference>
<evidence type="ECO:0000313" key="1">
    <source>
        <dbReference type="EMBL" id="KAK2655465.1"/>
    </source>
</evidence>
<gene>
    <name evidence="1" type="ORF">Ddye_008517</name>
</gene>
<dbReference type="GO" id="GO:0003723">
    <property type="term" value="F:RNA binding"/>
    <property type="evidence" value="ECO:0007669"/>
    <property type="project" value="InterPro"/>
</dbReference>
<dbReference type="Proteomes" id="UP001280121">
    <property type="component" value="Unassembled WGS sequence"/>
</dbReference>
<dbReference type="PANTHER" id="PTHR47926:SF349">
    <property type="entry name" value="(WILD MALAYSIAN BANANA) HYPOTHETICAL PROTEIN"/>
    <property type="match status" value="1"/>
</dbReference>
<sequence length="67" mass="7267">MEMGVKPNKFTLATSFDACANLACLEKGQKVHALRIKLGAEIDVCVDNALLDMYAKCGCMGSFPINR</sequence>